<evidence type="ECO:0000313" key="3">
    <source>
        <dbReference type="Proteomes" id="UP000544090"/>
    </source>
</evidence>
<keyword evidence="1" id="KW-0472">Membrane</keyword>
<name>A0A7X6HEL4_9MICC</name>
<evidence type="ECO:0000313" key="2">
    <source>
        <dbReference type="EMBL" id="NKX55591.1"/>
    </source>
</evidence>
<keyword evidence="3" id="KW-1185">Reference proteome</keyword>
<reference evidence="2 3" key="1">
    <citation type="submission" date="2020-04" db="EMBL/GenBank/DDBJ databases">
        <title>Arthrobacter sp. nov.</title>
        <authorList>
            <person name="Liu S."/>
        </authorList>
    </citation>
    <scope>NUCLEOTIDE SEQUENCE [LARGE SCALE GENOMIC DNA]</scope>
    <source>
        <strain evidence="2 3">E918</strain>
    </source>
</reference>
<feature type="transmembrane region" description="Helical" evidence="1">
    <location>
        <begin position="6"/>
        <end position="27"/>
    </location>
</feature>
<protein>
    <submittedName>
        <fullName evidence="2">DUF2306 domain-containing protein</fullName>
    </submittedName>
</protein>
<feature type="transmembrane region" description="Helical" evidence="1">
    <location>
        <begin position="64"/>
        <end position="84"/>
    </location>
</feature>
<dbReference type="AlphaFoldDB" id="A0A7X6HEL4"/>
<keyword evidence="1" id="KW-1133">Transmembrane helix</keyword>
<dbReference type="RefSeq" id="WP_168487240.1">
    <property type="nucleotide sequence ID" value="NZ_JAAZSQ010000014.1"/>
</dbReference>
<evidence type="ECO:0000256" key="1">
    <source>
        <dbReference type="SAM" id="Phobius"/>
    </source>
</evidence>
<dbReference type="Pfam" id="PF10067">
    <property type="entry name" value="DUF2306"/>
    <property type="match status" value="1"/>
</dbReference>
<feature type="transmembrane region" description="Helical" evidence="1">
    <location>
        <begin position="126"/>
        <end position="146"/>
    </location>
</feature>
<organism evidence="2 3">
    <name type="scientific">Arthrobacter mobilis</name>
    <dbReference type="NCBI Taxonomy" id="2724944"/>
    <lineage>
        <taxon>Bacteria</taxon>
        <taxon>Bacillati</taxon>
        <taxon>Actinomycetota</taxon>
        <taxon>Actinomycetes</taxon>
        <taxon>Micrococcales</taxon>
        <taxon>Micrococcaceae</taxon>
        <taxon>Arthrobacter</taxon>
    </lineage>
</organism>
<gene>
    <name evidence="2" type="ORF">HGG74_13805</name>
</gene>
<dbReference type="EMBL" id="JAAZSQ010000014">
    <property type="protein sequence ID" value="NKX55591.1"/>
    <property type="molecule type" value="Genomic_DNA"/>
</dbReference>
<proteinExistence type="predicted"/>
<feature type="transmembrane region" description="Helical" evidence="1">
    <location>
        <begin position="39"/>
        <end position="58"/>
    </location>
</feature>
<dbReference type="Proteomes" id="UP000544090">
    <property type="component" value="Unassembled WGS sequence"/>
</dbReference>
<comment type="caution">
    <text evidence="2">The sequence shown here is derived from an EMBL/GenBank/DDBJ whole genome shotgun (WGS) entry which is preliminary data.</text>
</comment>
<feature type="transmembrane region" description="Helical" evidence="1">
    <location>
        <begin position="96"/>
        <end position="114"/>
    </location>
</feature>
<keyword evidence="1" id="KW-0812">Transmembrane</keyword>
<dbReference type="InterPro" id="IPR018750">
    <property type="entry name" value="DUF2306_membrane"/>
</dbReference>
<accession>A0A7X6HEL4</accession>
<sequence>MEHWNWLIATHAVAAGYVLVLGPLNIFRRAKDTVHKAVGFTWVGAMYYVCISSFWITHDGGFSWLHGLSAFTLLTVTLGLISAIRGNIAAHRGNMIGSYLGTATAFAFATLAPGRRIPALLAEDPATLAFAAALVLASSAALFLTLRGLTRRNLPYAPKRECAPGPAV</sequence>